<dbReference type="GO" id="GO:0044874">
    <property type="term" value="P:lipoprotein localization to outer membrane"/>
    <property type="evidence" value="ECO:0007669"/>
    <property type="project" value="TreeGrafter"/>
</dbReference>
<organism evidence="9 10">
    <name type="scientific">Rhodococcus opacus RKJ300 = JCM 13270</name>
    <dbReference type="NCBI Taxonomy" id="1165867"/>
    <lineage>
        <taxon>Bacteria</taxon>
        <taxon>Bacillati</taxon>
        <taxon>Actinomycetota</taxon>
        <taxon>Actinomycetes</taxon>
        <taxon>Mycobacteriales</taxon>
        <taxon>Nocardiaceae</taxon>
        <taxon>Rhodococcus</taxon>
    </lineage>
</organism>
<dbReference type="PANTHER" id="PTHR30489:SF0">
    <property type="entry name" value="LIPOPROTEIN-RELEASING SYSTEM TRANSMEMBRANE PROTEIN LOLE"/>
    <property type="match status" value="1"/>
</dbReference>
<reference evidence="9 10" key="1">
    <citation type="journal article" date="2012" name="J. Bacteriol.">
        <title>Draft genome sequence of the nitrophenol-degrading actinomycete Rhodococcus imtechensis RKJ300.</title>
        <authorList>
            <person name="Vikram S."/>
            <person name="Kumar S."/>
            <person name="Subramanian S."/>
            <person name="Raghava G.P."/>
        </authorList>
    </citation>
    <scope>NUCLEOTIDE SEQUENCE [LARGE SCALE GENOMIC DNA]</scope>
    <source>
        <strain evidence="9 10">RKJ300</strain>
    </source>
</reference>
<feature type="transmembrane region" description="Helical" evidence="7">
    <location>
        <begin position="419"/>
        <end position="437"/>
    </location>
</feature>
<dbReference type="EMBL" id="AJJH01000018">
    <property type="protein sequence ID" value="EID81396.1"/>
    <property type="molecule type" value="Genomic_DNA"/>
</dbReference>
<evidence type="ECO:0000256" key="4">
    <source>
        <dbReference type="ARBA" id="ARBA00022692"/>
    </source>
</evidence>
<evidence type="ECO:0000256" key="2">
    <source>
        <dbReference type="ARBA" id="ARBA00005236"/>
    </source>
</evidence>
<sequence>MIGIWVRGLLRRRRARLAATVGGIGAAVALLAGIGIFLTTAQGSMTVRAAGTVAVDWQVEVRSATTPSAVLDLVRATSGVTAAVPVGFAQTNGFTATGGGSTQTTGPGMVLGLPEGYRTDFPGAVRTLAGAGGGVLVAQQTAANLHVKPGDTVEVGRAGLPTVPVVVDGVVDLPQADSLFQKVGAPPGAQPVAPPDNVLLLDQARWHVLFDPLAALRPDLVGTQIHAVLDHALPADPASAYREVTAAAHNLEARSVGGALVGDNLGASLGAARSDAAYAQVLFLFLGLPAAILAGLFTAGVVDAGRGRRRQEQALLRARGASRRQLLRLAAVEAVTVGVGGSAVGLAAAAAVGVMLFGSARFGATATSALAWSGAAVATGLAVAAAAILMPARRDLRALTVTAGRATLTAGRSPRWARAGLDIGLLAAAGVLFWSTSRNNYQLVLAPEGVPTISVSYWAFTAPALLWVGAALLIWRLADLILGGGRRIVGTALRPLAGPLAPTVANSISRQRHSLARGIVLLALALAFAISTATFNATYRAQAEVDAHLTNGADVTVTESPGNPVPPDAATALSAVPGVRAVEPIQHRFAYIGADLQDLYGVNPSTITTVTALQNSYFQGGTAAELMNQLAVHPDSVLVSAETVKDFQLAPGDTLNLRLPDSRTHQLVPVPFLYVGVVTEFPTAPKDSFFVANGDYIAQQTGNNSVGAFLVDTAGRETTAVADRIRAVVGTSATVTDITTTRATVGSSLTSVNLAGLTRIELGYGVVVAAAAGALVLALGLAERRRGFAIASALGAQPRHLRAFVVAEAAVLVVGGLAAGGLLGAVLSQMLVKILTGVFDPPPESLTVPWGYLGAVTATVVVVTAVVATTTSRIARRSPLTVLREL</sequence>
<evidence type="ECO:0000256" key="5">
    <source>
        <dbReference type="ARBA" id="ARBA00022989"/>
    </source>
</evidence>
<dbReference type="PATRIC" id="fig|1165867.3.peg.810"/>
<feature type="transmembrane region" description="Helical" evidence="7">
    <location>
        <begin position="369"/>
        <end position="389"/>
    </location>
</feature>
<keyword evidence="6 7" id="KW-0472">Membrane</keyword>
<comment type="caution">
    <text evidence="9">The sequence shown here is derived from an EMBL/GenBank/DDBJ whole genome shotgun (WGS) entry which is preliminary data.</text>
</comment>
<dbReference type="Pfam" id="PF02687">
    <property type="entry name" value="FtsX"/>
    <property type="match status" value="2"/>
</dbReference>
<dbReference type="RefSeq" id="WP_007296118.1">
    <property type="nucleotide sequence ID" value="NZ_AJJH01000018.1"/>
</dbReference>
<dbReference type="AlphaFoldDB" id="I0WYD0"/>
<accession>I0WYD0</accession>
<evidence type="ECO:0000313" key="10">
    <source>
        <dbReference type="Proteomes" id="UP000006447"/>
    </source>
</evidence>
<dbReference type="GO" id="GO:0098797">
    <property type="term" value="C:plasma membrane protein complex"/>
    <property type="evidence" value="ECO:0007669"/>
    <property type="project" value="TreeGrafter"/>
</dbReference>
<feature type="transmembrane region" description="Helical" evidence="7">
    <location>
        <begin position="326"/>
        <end position="357"/>
    </location>
</feature>
<feature type="transmembrane region" description="Helical" evidence="7">
    <location>
        <begin position="457"/>
        <end position="478"/>
    </location>
</feature>
<feature type="transmembrane region" description="Helical" evidence="7">
    <location>
        <begin position="519"/>
        <end position="539"/>
    </location>
</feature>
<comment type="subcellular location">
    <subcellularLocation>
        <location evidence="1">Cell membrane</location>
        <topology evidence="1">Multi-pass membrane protein</topology>
    </subcellularLocation>
</comment>
<evidence type="ECO:0000259" key="8">
    <source>
        <dbReference type="Pfam" id="PF02687"/>
    </source>
</evidence>
<dbReference type="InterPro" id="IPR003838">
    <property type="entry name" value="ABC3_permease_C"/>
</dbReference>
<name>I0WYD0_RHOOP</name>
<gene>
    <name evidence="9" type="ORF">W59_03951</name>
</gene>
<dbReference type="PANTHER" id="PTHR30489">
    <property type="entry name" value="LIPOPROTEIN-RELEASING SYSTEM TRANSMEMBRANE PROTEIN LOLE"/>
    <property type="match status" value="1"/>
</dbReference>
<evidence type="ECO:0000256" key="6">
    <source>
        <dbReference type="ARBA" id="ARBA00023136"/>
    </source>
</evidence>
<feature type="domain" description="ABC3 transporter permease C-terminal" evidence="8">
    <location>
        <begin position="289"/>
        <end position="388"/>
    </location>
</feature>
<dbReference type="Proteomes" id="UP000006447">
    <property type="component" value="Unassembled WGS sequence"/>
</dbReference>
<proteinExistence type="inferred from homology"/>
<keyword evidence="3" id="KW-1003">Cell membrane</keyword>
<evidence type="ECO:0000256" key="3">
    <source>
        <dbReference type="ARBA" id="ARBA00022475"/>
    </source>
</evidence>
<feature type="transmembrane region" description="Helical" evidence="7">
    <location>
        <begin position="281"/>
        <end position="305"/>
    </location>
</feature>
<comment type="similarity">
    <text evidence="2">Belongs to the ABC-4 integral membrane protein family. LolC/E subfamily.</text>
</comment>
<keyword evidence="5 7" id="KW-1133">Transmembrane helix</keyword>
<feature type="transmembrane region" description="Helical" evidence="7">
    <location>
        <begin position="803"/>
        <end position="827"/>
    </location>
</feature>
<feature type="transmembrane region" description="Helical" evidence="7">
    <location>
        <begin position="762"/>
        <end position="782"/>
    </location>
</feature>
<protein>
    <submittedName>
        <fullName evidence="9">Putative membrane protein</fullName>
    </submittedName>
</protein>
<feature type="transmembrane region" description="Helical" evidence="7">
    <location>
        <begin position="847"/>
        <end position="868"/>
    </location>
</feature>
<evidence type="ECO:0000256" key="7">
    <source>
        <dbReference type="SAM" id="Phobius"/>
    </source>
</evidence>
<evidence type="ECO:0000256" key="1">
    <source>
        <dbReference type="ARBA" id="ARBA00004651"/>
    </source>
</evidence>
<feature type="domain" description="ABC3 transporter permease C-terminal" evidence="8">
    <location>
        <begin position="766"/>
        <end position="878"/>
    </location>
</feature>
<keyword evidence="4 7" id="KW-0812">Transmembrane</keyword>
<feature type="transmembrane region" description="Helical" evidence="7">
    <location>
        <begin position="17"/>
        <end position="38"/>
    </location>
</feature>
<dbReference type="InterPro" id="IPR051447">
    <property type="entry name" value="Lipoprotein-release_system"/>
</dbReference>
<evidence type="ECO:0000313" key="9">
    <source>
        <dbReference type="EMBL" id="EID81396.1"/>
    </source>
</evidence>